<keyword evidence="6" id="KW-0812">Transmembrane</keyword>
<name>A0A553QXC9_9TELE</name>
<dbReference type="InterPro" id="IPR051170">
    <property type="entry name" value="Neural/epithelial_adhesion"/>
</dbReference>
<comment type="caution">
    <text evidence="8">The sequence shown here is derived from an EMBL/GenBank/DDBJ whole genome shotgun (WGS) entry which is preliminary data.</text>
</comment>
<dbReference type="FunFam" id="2.60.40.10:FF:000032">
    <property type="entry name" value="palladin isoform X1"/>
    <property type="match status" value="2"/>
</dbReference>
<dbReference type="Pfam" id="PF13927">
    <property type="entry name" value="Ig_3"/>
    <property type="match status" value="2"/>
</dbReference>
<dbReference type="Gene3D" id="2.60.40.10">
    <property type="entry name" value="Immunoglobulins"/>
    <property type="match status" value="4"/>
</dbReference>
<dbReference type="EMBL" id="SRMA01025431">
    <property type="protein sequence ID" value="TRY94622.1"/>
    <property type="molecule type" value="Genomic_DNA"/>
</dbReference>
<dbReference type="PROSITE" id="PS50835">
    <property type="entry name" value="IG_LIKE"/>
    <property type="match status" value="4"/>
</dbReference>
<dbReference type="PANTHER" id="PTHR12231:SF253">
    <property type="entry name" value="DPR-INTERACTING PROTEIN ETA, ISOFORM B-RELATED"/>
    <property type="match status" value="1"/>
</dbReference>
<dbReference type="AlphaFoldDB" id="A0A553QXC9"/>
<dbReference type="InterPro" id="IPR036179">
    <property type="entry name" value="Ig-like_dom_sf"/>
</dbReference>
<keyword evidence="9" id="KW-1185">Reference proteome</keyword>
<dbReference type="Proteomes" id="UP000316079">
    <property type="component" value="Unassembled WGS sequence"/>
</dbReference>
<evidence type="ECO:0000256" key="6">
    <source>
        <dbReference type="SAM" id="Phobius"/>
    </source>
</evidence>
<feature type="compositionally biased region" description="Polar residues" evidence="5">
    <location>
        <begin position="656"/>
        <end position="670"/>
    </location>
</feature>
<accession>A0A553QXC9</accession>
<feature type="domain" description="Ig-like" evidence="7">
    <location>
        <begin position="66"/>
        <end position="173"/>
    </location>
</feature>
<keyword evidence="6" id="KW-0472">Membrane</keyword>
<keyword evidence="6" id="KW-1133">Transmembrane helix</keyword>
<proteinExistence type="predicted"/>
<keyword evidence="4" id="KW-0393">Immunoglobulin domain</keyword>
<evidence type="ECO:0000256" key="5">
    <source>
        <dbReference type="SAM" id="MobiDB-lite"/>
    </source>
</evidence>
<feature type="transmembrane region" description="Helical" evidence="6">
    <location>
        <begin position="695"/>
        <end position="716"/>
    </location>
</feature>
<feature type="domain" description="Ig-like" evidence="7">
    <location>
        <begin position="179"/>
        <end position="268"/>
    </location>
</feature>
<dbReference type="OrthoDB" id="9448246at2759"/>
<organism evidence="8 9">
    <name type="scientific">Danionella cerebrum</name>
    <dbReference type="NCBI Taxonomy" id="2873325"/>
    <lineage>
        <taxon>Eukaryota</taxon>
        <taxon>Metazoa</taxon>
        <taxon>Chordata</taxon>
        <taxon>Craniata</taxon>
        <taxon>Vertebrata</taxon>
        <taxon>Euteleostomi</taxon>
        <taxon>Actinopterygii</taxon>
        <taxon>Neopterygii</taxon>
        <taxon>Teleostei</taxon>
        <taxon>Ostariophysi</taxon>
        <taxon>Cypriniformes</taxon>
        <taxon>Danionidae</taxon>
        <taxon>Danioninae</taxon>
        <taxon>Danionella</taxon>
    </lineage>
</organism>
<dbReference type="SMART" id="SM00409">
    <property type="entry name" value="IG"/>
    <property type="match status" value="4"/>
</dbReference>
<evidence type="ECO:0000256" key="3">
    <source>
        <dbReference type="ARBA" id="ARBA00023157"/>
    </source>
</evidence>
<dbReference type="CDD" id="cd00096">
    <property type="entry name" value="Ig"/>
    <property type="match status" value="3"/>
</dbReference>
<dbReference type="InterPro" id="IPR003599">
    <property type="entry name" value="Ig_sub"/>
</dbReference>
<dbReference type="InterPro" id="IPR007110">
    <property type="entry name" value="Ig-like_dom"/>
</dbReference>
<gene>
    <name evidence="8" type="ORF">DNTS_001878</name>
</gene>
<sequence>MSQTVWSSLLMPFSIWLLFLFSSIGVYPAGSDLVFSVLPKDGIGILNSSLMLHCNAFDSIQKSLVPVTWEKNNGLQDVFFHPQSLRAEEGRDVFLQCVSGDSSPPAQISWTKNGRILTKGNLIQGQYGGGSQKKTSGTLHMANVSKADQGSYICVTYNPLLNTSKESHAATLTVFGNKEKLKIAKGPQNLTVGVKMEATLQCFVEGFPPPTVQWFKDGHPLQNTSRWDLQKDGQLLIFQKVLLEDEGLYLCEAHNGKEKVTSESAYLRPAETDWFFTLEPGNRTAREGESLTLPCRSPNSSSQTQVSWYKNSRPLQKAPHYTVDPSGQLLFHSLQETDRGVYSCRVSNIFLKRMVSSQKIVLDVLAPPSVTIWPVLVKSLVGSEVVIHCQVSGHPAPFMRWSKQGRSVQTGGKIITGLKNTTLHISSVRVYDEGLYTCFASNQLGHDEKTVTLRVVADSDVSPLSKQIKHAVPKSAQEGFTDSILHGSKLLTNKEKNKNLQQPTEKTWMSRSIAFKDEPPDVLNNDSLSKHTELLSLNPYSISENENNNELLEIQTSSIVPDNTTAFSQHTFLQDTQPTMGQVTKPPVMNPVTKDLSNNTQVKTSRISTNGGQFFESQTQTTDLTKLMDVENVTHAIPEGQHQNLSQPMTNNTELVETPRKNTSQAPMRTTDSKNREKEKSQTWFPVIEKHDIPIVVGVGVSLAFIFITMAFYSLVQKNDPVAIPTGRAALRSVGGPCRQGERLPMERTYDNKAFEDDNCMAVIEQSPNTSDTRAVPSENIQSLLIMMEPAPDDVSNGVQSPQELPVTVETHPEPREEDQCMEDWKSRVSEPCQDLPSPVSAQEEALRSSLSLQTPEPPTGPVRHSISISHGQAPLLLSHSVTLGSTSVAVDVHLYPSSTPSAAAMPHLTGPVFGAPGQNPN</sequence>
<dbReference type="Pfam" id="PF07679">
    <property type="entry name" value="I-set"/>
    <property type="match status" value="2"/>
</dbReference>
<evidence type="ECO:0000259" key="7">
    <source>
        <dbReference type="PROSITE" id="PS50835"/>
    </source>
</evidence>
<dbReference type="STRING" id="623744.A0A553QXC9"/>
<evidence type="ECO:0000256" key="2">
    <source>
        <dbReference type="ARBA" id="ARBA00022737"/>
    </source>
</evidence>
<dbReference type="InterPro" id="IPR013783">
    <property type="entry name" value="Ig-like_fold"/>
</dbReference>
<dbReference type="InterPro" id="IPR013098">
    <property type="entry name" value="Ig_I-set"/>
</dbReference>
<keyword evidence="1" id="KW-0732">Signal</keyword>
<dbReference type="PANTHER" id="PTHR12231">
    <property type="entry name" value="CTX-RELATED TYPE I TRANSMEMBRANE PROTEIN"/>
    <property type="match status" value="1"/>
</dbReference>
<keyword evidence="2" id="KW-0677">Repeat</keyword>
<reference evidence="8 9" key="1">
    <citation type="journal article" date="2019" name="Sci. Data">
        <title>Hybrid genome assembly and annotation of Danionella translucida.</title>
        <authorList>
            <person name="Kadobianskyi M."/>
            <person name="Schulze L."/>
            <person name="Schuelke M."/>
            <person name="Judkewitz B."/>
        </authorList>
    </citation>
    <scope>NUCLEOTIDE SEQUENCE [LARGE SCALE GENOMIC DNA]</scope>
    <source>
        <strain evidence="8 9">Bolton</strain>
    </source>
</reference>
<evidence type="ECO:0000313" key="9">
    <source>
        <dbReference type="Proteomes" id="UP000316079"/>
    </source>
</evidence>
<evidence type="ECO:0000256" key="1">
    <source>
        <dbReference type="ARBA" id="ARBA00022729"/>
    </source>
</evidence>
<feature type="domain" description="Ig-like" evidence="7">
    <location>
        <begin position="368"/>
        <end position="452"/>
    </location>
</feature>
<feature type="domain" description="Ig-like" evidence="7">
    <location>
        <begin position="269"/>
        <end position="356"/>
    </location>
</feature>
<protein>
    <recommendedName>
        <fullName evidence="7">Ig-like domain-containing protein</fullName>
    </recommendedName>
</protein>
<dbReference type="SMART" id="SM00408">
    <property type="entry name" value="IGc2"/>
    <property type="match status" value="4"/>
</dbReference>
<feature type="region of interest" description="Disordered" evidence="5">
    <location>
        <begin position="656"/>
        <end position="679"/>
    </location>
</feature>
<dbReference type="InterPro" id="IPR003598">
    <property type="entry name" value="Ig_sub2"/>
</dbReference>
<evidence type="ECO:0000313" key="8">
    <source>
        <dbReference type="EMBL" id="TRY94622.1"/>
    </source>
</evidence>
<keyword evidence="3" id="KW-1015">Disulfide bond</keyword>
<evidence type="ECO:0000256" key="4">
    <source>
        <dbReference type="ARBA" id="ARBA00023319"/>
    </source>
</evidence>
<dbReference type="SUPFAM" id="SSF48726">
    <property type="entry name" value="Immunoglobulin"/>
    <property type="match status" value="4"/>
</dbReference>